<feature type="region of interest" description="Disordered" evidence="1">
    <location>
        <begin position="220"/>
        <end position="243"/>
    </location>
</feature>
<evidence type="ECO:0000313" key="3">
    <source>
        <dbReference type="EnsemblPlants" id="cds.evm.model.10.1078"/>
    </source>
</evidence>
<reference evidence="3" key="1">
    <citation type="submission" date="2021-03" db="UniProtKB">
        <authorList>
            <consortium name="EnsemblPlants"/>
        </authorList>
    </citation>
    <scope>IDENTIFICATION</scope>
</reference>
<dbReference type="PANTHER" id="PTHR34222">
    <property type="entry name" value="GAG_PRE-INTEGRS DOMAIN-CONTAINING PROTEIN"/>
    <property type="match status" value="1"/>
</dbReference>
<feature type="compositionally biased region" description="Polar residues" evidence="1">
    <location>
        <begin position="230"/>
        <end position="243"/>
    </location>
</feature>
<dbReference type="AlphaFoldDB" id="A0A803QIC4"/>
<dbReference type="Pfam" id="PF03732">
    <property type="entry name" value="Retrotrans_gag"/>
    <property type="match status" value="1"/>
</dbReference>
<organism evidence="3 4">
    <name type="scientific">Cannabis sativa</name>
    <name type="common">Hemp</name>
    <name type="synonym">Marijuana</name>
    <dbReference type="NCBI Taxonomy" id="3483"/>
    <lineage>
        <taxon>Eukaryota</taxon>
        <taxon>Viridiplantae</taxon>
        <taxon>Streptophyta</taxon>
        <taxon>Embryophyta</taxon>
        <taxon>Tracheophyta</taxon>
        <taxon>Spermatophyta</taxon>
        <taxon>Magnoliopsida</taxon>
        <taxon>eudicotyledons</taxon>
        <taxon>Gunneridae</taxon>
        <taxon>Pentapetalae</taxon>
        <taxon>rosids</taxon>
        <taxon>fabids</taxon>
        <taxon>Rosales</taxon>
        <taxon>Cannabaceae</taxon>
        <taxon>Cannabis</taxon>
    </lineage>
</organism>
<name>A0A803QIC4_CANSA</name>
<accession>A0A803QIC4</accession>
<proteinExistence type="predicted"/>
<protein>
    <recommendedName>
        <fullName evidence="2">Retrotransposon gag domain-containing protein</fullName>
    </recommendedName>
</protein>
<dbReference type="InterPro" id="IPR005162">
    <property type="entry name" value="Retrotrans_gag_dom"/>
</dbReference>
<dbReference type="OMA" id="VIAWITH"/>
<dbReference type="EMBL" id="UZAU01000815">
    <property type="status" value="NOT_ANNOTATED_CDS"/>
    <property type="molecule type" value="Genomic_DNA"/>
</dbReference>
<feature type="domain" description="Retrotransposon gag" evidence="2">
    <location>
        <begin position="32"/>
        <end position="83"/>
    </location>
</feature>
<evidence type="ECO:0000259" key="2">
    <source>
        <dbReference type="Pfam" id="PF03732"/>
    </source>
</evidence>
<keyword evidence="4" id="KW-1185">Reference proteome</keyword>
<dbReference type="Gramene" id="evm.model.10.1078">
    <property type="protein sequence ID" value="cds.evm.model.10.1078"/>
    <property type="gene ID" value="evm.TU.10.1078"/>
</dbReference>
<feature type="region of interest" description="Disordered" evidence="1">
    <location>
        <begin position="172"/>
        <end position="191"/>
    </location>
</feature>
<feature type="compositionally biased region" description="Low complexity" evidence="1">
    <location>
        <begin position="175"/>
        <end position="184"/>
    </location>
</feature>
<dbReference type="EnsemblPlants" id="evm.model.10.1078">
    <property type="protein sequence ID" value="cds.evm.model.10.1078"/>
    <property type="gene ID" value="evm.TU.10.1078"/>
</dbReference>
<sequence>MYGEQQSQINSVKNPMEDPSNPYFLHHGDNPATIWADLKVRFHQRNGPHIYNLKKGLMNLRQDAQSVGMYFTKLKSIWEELSNYKPTCTCNGCTCGGMKKLQEFHHVEYIISFLMGLSDSYSQVRSSILLMEPLPEINRVFHLVSQEENQKGNLGNANDPNSNMPFAFQKDKNVQNKNDNQGNKSYPPKKGRPFCTHCSIHGHTIERCYKIHRYPPGFNKQTKSKDATANHIQTSNDNNTSSEETHTLLPQLSTAQYQQLLNLLANQQPNVTNSEANTSTVVQQSGTIEIPGDIVLNNVLFNPSFKFNILSETLSKRVIGRGKGCDGLYILEKHIGPCLQSCCHG</sequence>
<evidence type="ECO:0000256" key="1">
    <source>
        <dbReference type="SAM" id="MobiDB-lite"/>
    </source>
</evidence>
<dbReference type="PANTHER" id="PTHR34222:SF99">
    <property type="entry name" value="PROTEIN, PUTATIVE-RELATED"/>
    <property type="match status" value="1"/>
</dbReference>
<evidence type="ECO:0000313" key="4">
    <source>
        <dbReference type="Proteomes" id="UP000596661"/>
    </source>
</evidence>
<dbReference type="Proteomes" id="UP000596661">
    <property type="component" value="Unassembled WGS sequence"/>
</dbReference>